<dbReference type="Gene3D" id="3.30.710.10">
    <property type="entry name" value="Potassium Channel Kv1.1, Chain A"/>
    <property type="match status" value="1"/>
</dbReference>
<keyword evidence="2" id="KW-1185">Reference proteome</keyword>
<name>R8BR22_PHAM7</name>
<evidence type="ECO:0000313" key="1">
    <source>
        <dbReference type="EMBL" id="EOO01797.1"/>
    </source>
</evidence>
<gene>
    <name evidence="1" type="ORF">UCRPA7_2681</name>
</gene>
<protein>
    <submittedName>
        <fullName evidence="1">Putative btb poz fold domain containing protein</fullName>
    </submittedName>
</protein>
<sequence>MDPGRIILYVGEEQFITTRTTLVDGMADGSQYLAQQFSFGNAARLYSCGGVSQPESPVPSSYFHLDLDPGVFRHALDYLRSGVMLFLWTEEDGLDYIAYAKLEKMAEFLQIERLRAWLSKRRYLEVVEYVHRASRETLPNPGDRGGASKTPTSWRRRCAANVTCSIASEPNASGYRREKEVLVVTRELIINNKVLFDEE</sequence>
<dbReference type="eggNOG" id="ENOG502SR9U">
    <property type="taxonomic scope" value="Eukaryota"/>
</dbReference>
<accession>R8BR22</accession>
<dbReference type="InterPro" id="IPR011333">
    <property type="entry name" value="SKP1/BTB/POZ_sf"/>
</dbReference>
<dbReference type="KEGG" id="tmn:UCRPA7_2681"/>
<reference evidence="2" key="1">
    <citation type="journal article" date="2013" name="Genome Announc.">
        <title>Draft genome sequence of the ascomycete Phaeoacremonium aleophilum strain UCR-PA7, a causal agent of the esca disease complex in grapevines.</title>
        <authorList>
            <person name="Blanco-Ulate B."/>
            <person name="Rolshausen P."/>
            <person name="Cantu D."/>
        </authorList>
    </citation>
    <scope>NUCLEOTIDE SEQUENCE [LARGE SCALE GENOMIC DNA]</scope>
    <source>
        <strain evidence="2">UCR-PA7</strain>
    </source>
</reference>
<dbReference type="Proteomes" id="UP000014074">
    <property type="component" value="Unassembled WGS sequence"/>
</dbReference>
<organism evidence="1 2">
    <name type="scientific">Phaeoacremonium minimum (strain UCR-PA7)</name>
    <name type="common">Esca disease fungus</name>
    <name type="synonym">Togninia minima</name>
    <dbReference type="NCBI Taxonomy" id="1286976"/>
    <lineage>
        <taxon>Eukaryota</taxon>
        <taxon>Fungi</taxon>
        <taxon>Dikarya</taxon>
        <taxon>Ascomycota</taxon>
        <taxon>Pezizomycotina</taxon>
        <taxon>Sordariomycetes</taxon>
        <taxon>Sordariomycetidae</taxon>
        <taxon>Togniniales</taxon>
        <taxon>Togniniaceae</taxon>
        <taxon>Phaeoacremonium</taxon>
    </lineage>
</organism>
<dbReference type="RefSeq" id="XP_007913473.1">
    <property type="nucleotide sequence ID" value="XM_007915282.1"/>
</dbReference>
<dbReference type="EMBL" id="KB932957">
    <property type="protein sequence ID" value="EOO01797.1"/>
    <property type="molecule type" value="Genomic_DNA"/>
</dbReference>
<dbReference type="SUPFAM" id="SSF54695">
    <property type="entry name" value="POZ domain"/>
    <property type="match status" value="1"/>
</dbReference>
<dbReference type="AlphaFoldDB" id="R8BR22"/>
<dbReference type="HOGENOM" id="CLU_1373059_0_0_1"/>
<proteinExistence type="predicted"/>
<evidence type="ECO:0000313" key="2">
    <source>
        <dbReference type="Proteomes" id="UP000014074"/>
    </source>
</evidence>
<dbReference type="GeneID" id="19322954"/>
<dbReference type="OrthoDB" id="2414723at2759"/>